<evidence type="ECO:0000313" key="4">
    <source>
        <dbReference type="EMBL" id="MRG84992.1"/>
    </source>
</evidence>
<proteinExistence type="predicted"/>
<dbReference type="Pfam" id="PF25601">
    <property type="entry name" value="AAA_lid_14"/>
    <property type="match status" value="1"/>
</dbReference>
<evidence type="ECO:0000313" key="5">
    <source>
        <dbReference type="Proteomes" id="UP000480185"/>
    </source>
</evidence>
<keyword evidence="5" id="KW-1185">Reference proteome</keyword>
<dbReference type="EMBL" id="WJNH01000001">
    <property type="protein sequence ID" value="MRG84992.1"/>
    <property type="molecule type" value="Genomic_DNA"/>
</dbReference>
<dbReference type="RefSeq" id="WP_153726953.1">
    <property type="nucleotide sequence ID" value="NZ_WJNH01000001.1"/>
</dbReference>
<dbReference type="Gene3D" id="1.10.8.60">
    <property type="match status" value="1"/>
</dbReference>
<reference evidence="4 5" key="1">
    <citation type="submission" date="2019-11" db="EMBL/GenBank/DDBJ databases">
        <authorList>
            <person name="Li J."/>
        </authorList>
    </citation>
    <scope>NUCLEOTIDE SEQUENCE [LARGE SCALE GENOMIC DNA]</scope>
    <source>
        <strain evidence="4 5">J4</strain>
    </source>
</reference>
<name>A0A6G1X225_9BACI</name>
<evidence type="ECO:0000256" key="1">
    <source>
        <dbReference type="ARBA" id="ARBA00022741"/>
    </source>
</evidence>
<comment type="caution">
    <text evidence="4">The sequence shown here is derived from an EMBL/GenBank/DDBJ whole genome shotgun (WGS) entry which is preliminary data.</text>
</comment>
<evidence type="ECO:0000256" key="2">
    <source>
        <dbReference type="ARBA" id="ARBA00022840"/>
    </source>
</evidence>
<evidence type="ECO:0000259" key="3">
    <source>
        <dbReference type="Pfam" id="PF25601"/>
    </source>
</evidence>
<keyword evidence="2" id="KW-0067">ATP-binding</keyword>
<accession>A0A6G1X225</accession>
<keyword evidence="1" id="KW-0547">Nucleotide-binding</keyword>
<dbReference type="Proteomes" id="UP000480185">
    <property type="component" value="Unassembled WGS sequence"/>
</dbReference>
<sequence>MKLHMEWSGNYLEVNNVMERLVVQSGSNVITVDDLPVEYRKQDSELNSLAFEGGSLTKILENVEKRVLTRAVHASNIKQRQKWPRH</sequence>
<protein>
    <recommendedName>
        <fullName evidence="3">NorR-like AAA+ ATPase lid domain-containing protein</fullName>
    </recommendedName>
</protein>
<dbReference type="InterPro" id="IPR058031">
    <property type="entry name" value="AAA_lid_NorR"/>
</dbReference>
<gene>
    <name evidence="4" type="ORF">GH754_01465</name>
</gene>
<dbReference type="AlphaFoldDB" id="A0A6G1X225"/>
<organism evidence="4 5">
    <name type="scientific">Salinibacillus xinjiangensis</name>
    <dbReference type="NCBI Taxonomy" id="1229268"/>
    <lineage>
        <taxon>Bacteria</taxon>
        <taxon>Bacillati</taxon>
        <taxon>Bacillota</taxon>
        <taxon>Bacilli</taxon>
        <taxon>Bacillales</taxon>
        <taxon>Bacillaceae</taxon>
        <taxon>Salinibacillus</taxon>
    </lineage>
</organism>
<feature type="domain" description="NorR-like AAA+ ATPase lid" evidence="3">
    <location>
        <begin position="4"/>
        <end position="46"/>
    </location>
</feature>